<feature type="signal peptide" evidence="1">
    <location>
        <begin position="1"/>
        <end position="20"/>
    </location>
</feature>
<protein>
    <submittedName>
        <fullName evidence="2">DUF4087 domain-containing protein</fullName>
    </submittedName>
</protein>
<keyword evidence="1" id="KW-0732">Signal</keyword>
<evidence type="ECO:0000313" key="2">
    <source>
        <dbReference type="EMBL" id="MBR0649032.1"/>
    </source>
</evidence>
<gene>
    <name evidence="2" type="ORF">GXW78_05115</name>
</gene>
<reference evidence="3" key="1">
    <citation type="journal article" date="2021" name="Syst. Appl. Microbiol.">
        <title>Roseomonas hellenica sp. nov., isolated from roots of wild-growing Alkanna tinctoria.</title>
        <authorList>
            <person name="Rat A."/>
            <person name="Naranjo H.D."/>
            <person name="Lebbe L."/>
            <person name="Cnockaert M."/>
            <person name="Krigas N."/>
            <person name="Grigoriadou K."/>
            <person name="Maloupa E."/>
            <person name="Willems A."/>
        </authorList>
    </citation>
    <scope>NUCLEOTIDE SEQUENCE [LARGE SCALE GENOMIC DNA]</scope>
    <source>
        <strain evidence="3">LMG 31159</strain>
    </source>
</reference>
<sequence length="121" mass="12932">MRHAVIATILGCLWAGGAAAAPERRCGWLANPSPANWWLRDRDGEWVLSVQGVGREPVPGLDSLPDMTTLGWVETNGPHGYGCACLILDTAPGGRVVRILSGEPLPMQRCRADRTLPPPPG</sequence>
<evidence type="ECO:0000313" key="3">
    <source>
        <dbReference type="Proteomes" id="UP000698752"/>
    </source>
</evidence>
<name>A0ABS5EEB0_9PROT</name>
<dbReference type="Proteomes" id="UP000698752">
    <property type="component" value="Unassembled WGS sequence"/>
</dbReference>
<organism evidence="2 3">
    <name type="scientific">Neoroseomonas terrae</name>
    <dbReference type="NCBI Taxonomy" id="424799"/>
    <lineage>
        <taxon>Bacteria</taxon>
        <taxon>Pseudomonadati</taxon>
        <taxon>Pseudomonadota</taxon>
        <taxon>Alphaproteobacteria</taxon>
        <taxon>Acetobacterales</taxon>
        <taxon>Acetobacteraceae</taxon>
        <taxon>Neoroseomonas</taxon>
    </lineage>
</organism>
<evidence type="ECO:0000256" key="1">
    <source>
        <dbReference type="SAM" id="SignalP"/>
    </source>
</evidence>
<dbReference type="Pfam" id="PF13316">
    <property type="entry name" value="DUF4087"/>
    <property type="match status" value="1"/>
</dbReference>
<proteinExistence type="predicted"/>
<dbReference type="InterPro" id="IPR025145">
    <property type="entry name" value="DUF4087"/>
</dbReference>
<accession>A0ABS5EEB0</accession>
<dbReference type="EMBL" id="JAAEDI010000004">
    <property type="protein sequence ID" value="MBR0649032.1"/>
    <property type="molecule type" value="Genomic_DNA"/>
</dbReference>
<feature type="chain" id="PRO_5045364005" evidence="1">
    <location>
        <begin position="21"/>
        <end position="121"/>
    </location>
</feature>
<comment type="caution">
    <text evidence="2">The sequence shown here is derived from an EMBL/GenBank/DDBJ whole genome shotgun (WGS) entry which is preliminary data.</text>
</comment>
<dbReference type="RefSeq" id="WP_211866637.1">
    <property type="nucleotide sequence ID" value="NZ_JAAEDI010000004.1"/>
</dbReference>
<keyword evidence="3" id="KW-1185">Reference proteome</keyword>